<name>A0A5B7YIU0_9ALTE</name>
<keyword evidence="2" id="KW-1185">Reference proteome</keyword>
<keyword evidence="1" id="KW-0614">Plasmid</keyword>
<organism evidence="1 2">
    <name type="scientific">Salinimonas iocasae</name>
    <dbReference type="NCBI Taxonomy" id="2572577"/>
    <lineage>
        <taxon>Bacteria</taxon>
        <taxon>Pseudomonadati</taxon>
        <taxon>Pseudomonadota</taxon>
        <taxon>Gammaproteobacteria</taxon>
        <taxon>Alteromonadales</taxon>
        <taxon>Alteromonadaceae</taxon>
        <taxon>Alteromonas/Salinimonas group</taxon>
        <taxon>Salinimonas</taxon>
    </lineage>
</organism>
<proteinExistence type="predicted"/>
<dbReference type="OrthoDB" id="6873344at2"/>
<reference evidence="1 2" key="1">
    <citation type="submission" date="2019-04" db="EMBL/GenBank/DDBJ databases">
        <title>Salinimonas iocasae sp. nov., a halophilic bacterium isolated from the outer tube casing of tubeworms in Okinawa Trough.</title>
        <authorList>
            <person name="Zhang H."/>
            <person name="Wang H."/>
            <person name="Li C."/>
        </authorList>
    </citation>
    <scope>NUCLEOTIDE SEQUENCE [LARGE SCALE GENOMIC DNA]</scope>
    <source>
        <strain evidence="1 2">KX18D6</strain>
        <plasmid evidence="1 2">plas12</plasmid>
    </source>
</reference>
<dbReference type="EMBL" id="CP039853">
    <property type="protein sequence ID" value="QCZ95415.1"/>
    <property type="molecule type" value="Genomic_DNA"/>
</dbReference>
<dbReference type="KEGG" id="salk:FBQ74_17925"/>
<geneLocation type="plasmid" evidence="1 2">
    <name>plas12</name>
</geneLocation>
<evidence type="ECO:0000313" key="1">
    <source>
        <dbReference type="EMBL" id="QCZ95415.1"/>
    </source>
</evidence>
<dbReference type="Proteomes" id="UP000304912">
    <property type="component" value="Plasmid plas12"/>
</dbReference>
<accession>A0A5B7YIU0</accession>
<evidence type="ECO:0000313" key="2">
    <source>
        <dbReference type="Proteomes" id="UP000304912"/>
    </source>
</evidence>
<sequence length="114" mass="12777">MDRLKRDSLPLEDVKARLHGVVSNEYVWPEEPAGWWLEFIAYPDGGVIMDLLHPVSANWWSDDNDFLPQPFCTDGREINASILAKAVVPFMGTFGVAEVGQKQSEHHLSVVAKS</sequence>
<protein>
    <submittedName>
        <fullName evidence="1">Uncharacterized protein</fullName>
    </submittedName>
</protein>
<gene>
    <name evidence="1" type="ORF">FBQ74_17925</name>
</gene>
<dbReference type="AlphaFoldDB" id="A0A5B7YIU0"/>
<dbReference type="RefSeq" id="WP_139758113.1">
    <property type="nucleotide sequence ID" value="NZ_CP039853.1"/>
</dbReference>